<name>A0A5C6BDW0_9BACT</name>
<dbReference type="Proteomes" id="UP000319908">
    <property type="component" value="Unassembled WGS sequence"/>
</dbReference>
<dbReference type="Pfam" id="PF00884">
    <property type="entry name" value="Sulfatase"/>
    <property type="match status" value="1"/>
</dbReference>
<dbReference type="AlphaFoldDB" id="A0A5C6BDW0"/>
<dbReference type="EMBL" id="SJPU01000004">
    <property type="protein sequence ID" value="TWU10228.1"/>
    <property type="molecule type" value="Genomic_DNA"/>
</dbReference>
<dbReference type="CDD" id="cd16031">
    <property type="entry name" value="G6S_like"/>
    <property type="match status" value="1"/>
</dbReference>
<evidence type="ECO:0000313" key="4">
    <source>
        <dbReference type="Proteomes" id="UP000319908"/>
    </source>
</evidence>
<dbReference type="PANTHER" id="PTHR43108:SF6">
    <property type="entry name" value="N-SULPHOGLUCOSAMINE SULPHOHYDROLASE"/>
    <property type="match status" value="1"/>
</dbReference>
<dbReference type="PANTHER" id="PTHR43108">
    <property type="entry name" value="N-ACETYLGLUCOSAMINE-6-SULFATASE FAMILY MEMBER"/>
    <property type="match status" value="1"/>
</dbReference>
<dbReference type="RefSeq" id="WP_302120464.1">
    <property type="nucleotide sequence ID" value="NZ_SJPU01000004.1"/>
</dbReference>
<keyword evidence="3" id="KW-0378">Hydrolase</keyword>
<evidence type="ECO:0000256" key="1">
    <source>
        <dbReference type="SAM" id="SignalP"/>
    </source>
</evidence>
<accession>A0A5C6BDW0</accession>
<dbReference type="EC" id="3.1.6.1" evidence="3"/>
<sequence length="461" mass="51708">MRLFWLHCIVTLVAASALLSPSARAEDKRPNILLMFTDDQPQNVMGFAGNTAVHTPHMDSLAQRGIYFDNAFVTTPICCSSRACLFTGQQMNRHGIRDFKAPLSAAAFAKTYPAMLRKSGYRTGYLGKYAIGNPALHRRELCLPANKFDDWYGFPQNIAYRQDVDGEGQYLTQVMSDKAIEFLQQSTPDQPFCLTVAFKEPHGPFNYFDPLTPNIYENAELPCSPTFTADDFESQPKFIRESLNGDNSRGFLASNERLQSHLRTFYRTVTRADQAVGEILAALKQLKLDENTVIIFTSDHGDLLGDHGLFGKWLLYEDSIRVPLIVYDPRIPEPLRSGRRDELALGIDLAPTMLALAGITPPDAMQGKDLMPVIDGSADNWRSHFYCEHTYNTDPPRAPIAESEGIRTTKWKYIRYPNTNPVFEQLFDLDTDPEERTNLAGSADASEVVAELRALCDKSGN</sequence>
<dbReference type="SUPFAM" id="SSF53649">
    <property type="entry name" value="Alkaline phosphatase-like"/>
    <property type="match status" value="1"/>
</dbReference>
<evidence type="ECO:0000313" key="3">
    <source>
        <dbReference type="EMBL" id="TWU10228.1"/>
    </source>
</evidence>
<dbReference type="InterPro" id="IPR017850">
    <property type="entry name" value="Alkaline_phosphatase_core_sf"/>
</dbReference>
<keyword evidence="1" id="KW-0732">Signal</keyword>
<comment type="caution">
    <text evidence="3">The sequence shown here is derived from an EMBL/GenBank/DDBJ whole genome shotgun (WGS) entry which is preliminary data.</text>
</comment>
<protein>
    <submittedName>
        <fullName evidence="3">Arylsulfatase</fullName>
        <ecNumber evidence="3">3.1.6.1</ecNumber>
    </submittedName>
</protein>
<dbReference type="InterPro" id="IPR000917">
    <property type="entry name" value="Sulfatase_N"/>
</dbReference>
<proteinExistence type="predicted"/>
<organism evidence="3 4">
    <name type="scientific">Allorhodopirellula heiligendammensis</name>
    <dbReference type="NCBI Taxonomy" id="2714739"/>
    <lineage>
        <taxon>Bacteria</taxon>
        <taxon>Pseudomonadati</taxon>
        <taxon>Planctomycetota</taxon>
        <taxon>Planctomycetia</taxon>
        <taxon>Pirellulales</taxon>
        <taxon>Pirellulaceae</taxon>
        <taxon>Allorhodopirellula</taxon>
    </lineage>
</organism>
<keyword evidence="4" id="KW-1185">Reference proteome</keyword>
<feature type="chain" id="PRO_5023043853" evidence="1">
    <location>
        <begin position="26"/>
        <end position="461"/>
    </location>
</feature>
<gene>
    <name evidence="3" type="ORF">Poly21_51980</name>
</gene>
<feature type="domain" description="Sulfatase N-terminal" evidence="2">
    <location>
        <begin position="30"/>
        <end position="359"/>
    </location>
</feature>
<dbReference type="GO" id="GO:0004065">
    <property type="term" value="F:arylsulfatase activity"/>
    <property type="evidence" value="ECO:0007669"/>
    <property type="project" value="UniProtKB-EC"/>
</dbReference>
<dbReference type="Gene3D" id="3.40.720.10">
    <property type="entry name" value="Alkaline Phosphatase, subunit A"/>
    <property type="match status" value="1"/>
</dbReference>
<evidence type="ECO:0000259" key="2">
    <source>
        <dbReference type="Pfam" id="PF00884"/>
    </source>
</evidence>
<feature type="signal peptide" evidence="1">
    <location>
        <begin position="1"/>
        <end position="25"/>
    </location>
</feature>
<reference evidence="3 4" key="1">
    <citation type="journal article" date="2020" name="Antonie Van Leeuwenhoek">
        <title>Rhodopirellula heiligendammensis sp. nov., Rhodopirellula pilleata sp. nov., and Rhodopirellula solitaria sp. nov. isolated from natural or artificial marine surfaces in Northern Germany and California, USA, and emended description of the genus Rhodopirellula.</title>
        <authorList>
            <person name="Kallscheuer N."/>
            <person name="Wiegand S."/>
            <person name="Jogler M."/>
            <person name="Boedeker C."/>
            <person name="Peeters S.H."/>
            <person name="Rast P."/>
            <person name="Heuer A."/>
            <person name="Jetten M.S.M."/>
            <person name="Rohde M."/>
            <person name="Jogler C."/>
        </authorList>
    </citation>
    <scope>NUCLEOTIDE SEQUENCE [LARGE SCALE GENOMIC DNA]</scope>
    <source>
        <strain evidence="3 4">Poly21</strain>
    </source>
</reference>